<proteinExistence type="predicted"/>
<dbReference type="KEGG" id="cpre:Csp1_10810"/>
<reference evidence="2" key="1">
    <citation type="submission" date="2017-11" db="EMBL/GenBank/DDBJ databases">
        <title>Otitis media/interna in a cat caused by the recently described species Corynebacterium provencense.</title>
        <authorList>
            <person name="Kittl S."/>
            <person name="Brodard I."/>
            <person name="Rychener L."/>
            <person name="Jores J."/>
            <person name="Roosje P."/>
            <person name="Gobeli Brawand S."/>
        </authorList>
    </citation>
    <scope>NUCLEOTIDE SEQUENCE [LARGE SCALE GENOMIC DNA]</scope>
    <source>
        <strain evidence="2">17KM38</strain>
    </source>
</reference>
<dbReference type="AlphaFoldDB" id="A0A2Z3YNF8"/>
<keyword evidence="2" id="KW-1185">Reference proteome</keyword>
<accession>A0A2Z3YNF8</accession>
<dbReference type="Proteomes" id="UP000247696">
    <property type="component" value="Chromosome"/>
</dbReference>
<evidence type="ECO:0000313" key="2">
    <source>
        <dbReference type="Proteomes" id="UP000247696"/>
    </source>
</evidence>
<name>A0A2Z3YNF8_9CORY</name>
<organism evidence="1 2">
    <name type="scientific">Corynebacterium provencense</name>
    <dbReference type="NCBI Taxonomy" id="1737425"/>
    <lineage>
        <taxon>Bacteria</taxon>
        <taxon>Bacillati</taxon>
        <taxon>Actinomycetota</taxon>
        <taxon>Actinomycetes</taxon>
        <taxon>Mycobacteriales</taxon>
        <taxon>Corynebacteriaceae</taxon>
        <taxon>Corynebacterium</taxon>
    </lineage>
</organism>
<dbReference type="EMBL" id="CP024988">
    <property type="protein sequence ID" value="AWT25886.1"/>
    <property type="molecule type" value="Genomic_DNA"/>
</dbReference>
<evidence type="ECO:0000313" key="1">
    <source>
        <dbReference type="EMBL" id="AWT25886.1"/>
    </source>
</evidence>
<protein>
    <submittedName>
        <fullName evidence="1">Uncharacterized protein</fullName>
    </submittedName>
</protein>
<gene>
    <name evidence="1" type="ORF">Csp1_10810</name>
</gene>
<sequence length="44" mass="4573">MNDDGLFSVTGEAHNSTWAAPASVIGYSAGDNDAQTVDNCDIEL</sequence>
<dbReference type="STRING" id="1737425.GCA_900049755_00205"/>
<dbReference type="RefSeq" id="WP_265415829.1">
    <property type="nucleotide sequence ID" value="NZ_CP024988.1"/>
</dbReference>